<dbReference type="PANTHER" id="PTHR24377">
    <property type="entry name" value="IP01015P-RELATED"/>
    <property type="match status" value="1"/>
</dbReference>
<comment type="caution">
    <text evidence="12">The sequence shown here is derived from an EMBL/GenBank/DDBJ whole genome shotgun (WGS) entry which is preliminary data.</text>
</comment>
<dbReference type="GO" id="GO:0005634">
    <property type="term" value="C:nucleus"/>
    <property type="evidence" value="ECO:0007669"/>
    <property type="project" value="UniProtKB-SubCell"/>
</dbReference>
<proteinExistence type="predicted"/>
<dbReference type="Pfam" id="PF00096">
    <property type="entry name" value="zf-C2H2"/>
    <property type="match status" value="5"/>
</dbReference>
<gene>
    <name evidence="12" type="ORF">EEDITHA_LOCUS10125</name>
</gene>
<evidence type="ECO:0000256" key="5">
    <source>
        <dbReference type="ARBA" id="ARBA00022833"/>
    </source>
</evidence>
<evidence type="ECO:0000313" key="13">
    <source>
        <dbReference type="Proteomes" id="UP001153954"/>
    </source>
</evidence>
<evidence type="ECO:0000256" key="3">
    <source>
        <dbReference type="ARBA" id="ARBA00022737"/>
    </source>
</evidence>
<evidence type="ECO:0000256" key="1">
    <source>
        <dbReference type="ARBA" id="ARBA00004123"/>
    </source>
</evidence>
<evidence type="ECO:0000256" key="8">
    <source>
        <dbReference type="ARBA" id="ARBA00023242"/>
    </source>
</evidence>
<evidence type="ECO:0000256" key="2">
    <source>
        <dbReference type="ARBA" id="ARBA00022723"/>
    </source>
</evidence>
<keyword evidence="13" id="KW-1185">Reference proteome</keyword>
<reference evidence="12" key="1">
    <citation type="submission" date="2022-03" db="EMBL/GenBank/DDBJ databases">
        <authorList>
            <person name="Tunstrom K."/>
        </authorList>
    </citation>
    <scope>NUCLEOTIDE SEQUENCE</scope>
</reference>
<dbReference type="SUPFAM" id="SSF57667">
    <property type="entry name" value="beta-beta-alpha zinc fingers"/>
    <property type="match status" value="6"/>
</dbReference>
<keyword evidence="6" id="KW-0805">Transcription regulation</keyword>
<name>A0AAU9U5J2_EUPED</name>
<feature type="domain" description="C2H2-type" evidence="11">
    <location>
        <begin position="44"/>
        <end position="78"/>
    </location>
</feature>
<comment type="subcellular location">
    <subcellularLocation>
        <location evidence="1">Nucleus</location>
    </subcellularLocation>
</comment>
<keyword evidence="7" id="KW-0804">Transcription</keyword>
<protein>
    <recommendedName>
        <fullName evidence="11">C2H2-type domain-containing protein</fullName>
    </recommendedName>
</protein>
<keyword evidence="8" id="KW-0539">Nucleus</keyword>
<evidence type="ECO:0000313" key="12">
    <source>
        <dbReference type="EMBL" id="CAH2094570.1"/>
    </source>
</evidence>
<feature type="domain" description="C2H2-type" evidence="11">
    <location>
        <begin position="83"/>
        <end position="107"/>
    </location>
</feature>
<feature type="domain" description="C2H2-type" evidence="11">
    <location>
        <begin position="311"/>
        <end position="338"/>
    </location>
</feature>
<evidence type="ECO:0000256" key="6">
    <source>
        <dbReference type="ARBA" id="ARBA00023015"/>
    </source>
</evidence>
<dbReference type="SMART" id="SM00355">
    <property type="entry name" value="ZnF_C2H2"/>
    <property type="match status" value="13"/>
</dbReference>
<evidence type="ECO:0000256" key="10">
    <source>
        <dbReference type="SAM" id="MobiDB-lite"/>
    </source>
</evidence>
<keyword evidence="5" id="KW-0862">Zinc</keyword>
<keyword evidence="4 9" id="KW-0863">Zinc-finger</keyword>
<evidence type="ECO:0000259" key="11">
    <source>
        <dbReference type="PROSITE" id="PS50157"/>
    </source>
</evidence>
<evidence type="ECO:0000256" key="4">
    <source>
        <dbReference type="ARBA" id="ARBA00022771"/>
    </source>
</evidence>
<feature type="domain" description="C2H2-type" evidence="11">
    <location>
        <begin position="286"/>
        <end position="313"/>
    </location>
</feature>
<dbReference type="InterPro" id="IPR050826">
    <property type="entry name" value="Krueppel_C2H2_ZnFinger"/>
</dbReference>
<dbReference type="PROSITE" id="PS00028">
    <property type="entry name" value="ZINC_FINGER_C2H2_1"/>
    <property type="match status" value="5"/>
</dbReference>
<dbReference type="InterPro" id="IPR036236">
    <property type="entry name" value="Znf_C2H2_sf"/>
</dbReference>
<dbReference type="AlphaFoldDB" id="A0AAU9U5J2"/>
<keyword evidence="2" id="KW-0479">Metal-binding</keyword>
<dbReference type="InterPro" id="IPR013087">
    <property type="entry name" value="Znf_C2H2_type"/>
</dbReference>
<dbReference type="EMBL" id="CAKOGL010000014">
    <property type="protein sequence ID" value="CAH2094570.1"/>
    <property type="molecule type" value="Genomic_DNA"/>
</dbReference>
<feature type="domain" description="C2H2-type" evidence="11">
    <location>
        <begin position="372"/>
        <end position="399"/>
    </location>
</feature>
<feature type="domain" description="C2H2-type" evidence="11">
    <location>
        <begin position="344"/>
        <end position="371"/>
    </location>
</feature>
<dbReference type="GO" id="GO:0008270">
    <property type="term" value="F:zinc ion binding"/>
    <property type="evidence" value="ECO:0007669"/>
    <property type="project" value="UniProtKB-KW"/>
</dbReference>
<feature type="domain" description="C2H2-type" evidence="11">
    <location>
        <begin position="141"/>
        <end position="160"/>
    </location>
</feature>
<feature type="domain" description="C2H2-type" evidence="11">
    <location>
        <begin position="173"/>
        <end position="201"/>
    </location>
</feature>
<dbReference type="Proteomes" id="UP001153954">
    <property type="component" value="Unassembled WGS sequence"/>
</dbReference>
<sequence length="619" mass="71854">MPRKRKRLGRPPGSKNVKSKKILKETVNVIKTENETDESNEGINSCSDCGKDFDTEANLRRHRNQCSKSLTMRNIGKPIKASFTCKQCHKKFRFKKSYTNHLRDEHSTAPGSVACSQCSVVCPNHEVLQKHIENIHEREIFECEHCEKKFVRRSHVERHQMQRGCDGRDVSVFTCEICDATFSRKDNLMVHLRMQHIAEKYFSCKHCDFQTRNFSKLIIHFQNKHIETPQYECDFCGKITSSRGAIAKHLEIHGEKKYTCDVCGYSTFTIEVMRRHVFTHVPEKPYKCKICNRSYIQKVQLQRHMVSHVGNTCSKCGNAFQSKARLLIHEREHKGLTKLLCPIETCVYSKKEFSNEDSLQSHVKMHLDEKPYTCEVCPKRFHSEANMRRHMSTHALERPRRCMYCVAARAYVRGEQLVRHVRKSHPLIFRERLLHVRRVLGSNLGVDRVRKSELESILNVLDAESDRILEGYGPGVLYGGLQEQIPSEMGEEQLQIEVESPLMSEEELAESLRKLLAQLIDNEMLECFGWPDESVDVVLEKVIENCGAKAADRDKWTRVQRLRENAKHLFLYVIEDKNIARMLDTHTIDQIINHILDQVSKTDEDDSDDDGKKICEQAI</sequence>
<evidence type="ECO:0000256" key="7">
    <source>
        <dbReference type="ARBA" id="ARBA00023163"/>
    </source>
</evidence>
<feature type="region of interest" description="Disordered" evidence="10">
    <location>
        <begin position="1"/>
        <end position="20"/>
    </location>
</feature>
<dbReference type="Gene3D" id="3.30.160.60">
    <property type="entry name" value="Classic Zinc Finger"/>
    <property type="match status" value="8"/>
</dbReference>
<feature type="domain" description="C2H2-type" evidence="11">
    <location>
        <begin position="258"/>
        <end position="285"/>
    </location>
</feature>
<organism evidence="12 13">
    <name type="scientific">Euphydryas editha</name>
    <name type="common">Edith's checkerspot</name>
    <dbReference type="NCBI Taxonomy" id="104508"/>
    <lineage>
        <taxon>Eukaryota</taxon>
        <taxon>Metazoa</taxon>
        <taxon>Ecdysozoa</taxon>
        <taxon>Arthropoda</taxon>
        <taxon>Hexapoda</taxon>
        <taxon>Insecta</taxon>
        <taxon>Pterygota</taxon>
        <taxon>Neoptera</taxon>
        <taxon>Endopterygota</taxon>
        <taxon>Lepidoptera</taxon>
        <taxon>Glossata</taxon>
        <taxon>Ditrysia</taxon>
        <taxon>Papilionoidea</taxon>
        <taxon>Nymphalidae</taxon>
        <taxon>Nymphalinae</taxon>
        <taxon>Euphydryas</taxon>
    </lineage>
</organism>
<dbReference type="PROSITE" id="PS50157">
    <property type="entry name" value="ZINC_FINGER_C2H2_2"/>
    <property type="match status" value="10"/>
</dbReference>
<dbReference type="FunFam" id="3.30.160.60:FF:000621">
    <property type="entry name" value="FLT3-interacting zinc finger 1"/>
    <property type="match status" value="1"/>
</dbReference>
<dbReference type="GO" id="GO:0006357">
    <property type="term" value="P:regulation of transcription by RNA polymerase II"/>
    <property type="evidence" value="ECO:0007669"/>
    <property type="project" value="UniProtKB-ARBA"/>
</dbReference>
<evidence type="ECO:0000256" key="9">
    <source>
        <dbReference type="PROSITE-ProRule" id="PRU00042"/>
    </source>
</evidence>
<keyword evidence="3" id="KW-0677">Repeat</keyword>
<dbReference type="FunFam" id="3.30.160.60:FF:001289">
    <property type="entry name" value="Zinc finger protein 574"/>
    <property type="match status" value="1"/>
</dbReference>
<accession>A0AAU9U5J2</accession>
<feature type="domain" description="C2H2-type" evidence="11">
    <location>
        <begin position="231"/>
        <end position="258"/>
    </location>
</feature>